<feature type="domain" description="N-acetyltransferase" evidence="1">
    <location>
        <begin position="26"/>
        <end position="171"/>
    </location>
</feature>
<organism evidence="2 3">
    <name type="scientific">Paraferrimonas sedimenticola</name>
    <dbReference type="NCBI Taxonomy" id="375674"/>
    <lineage>
        <taxon>Bacteria</taxon>
        <taxon>Pseudomonadati</taxon>
        <taxon>Pseudomonadota</taxon>
        <taxon>Gammaproteobacteria</taxon>
        <taxon>Alteromonadales</taxon>
        <taxon>Ferrimonadaceae</taxon>
        <taxon>Paraferrimonas</taxon>
    </lineage>
</organism>
<dbReference type="RefSeq" id="WP_095505862.1">
    <property type="nucleotide sequence ID" value="NZ_BSNC01000001.1"/>
</dbReference>
<dbReference type="GO" id="GO:0016747">
    <property type="term" value="F:acyltransferase activity, transferring groups other than amino-acyl groups"/>
    <property type="evidence" value="ECO:0007669"/>
    <property type="project" value="InterPro"/>
</dbReference>
<gene>
    <name evidence="2" type="ORF">GCM10007895_04190</name>
</gene>
<name>A0AA37W080_9GAMM</name>
<dbReference type="CDD" id="cd04301">
    <property type="entry name" value="NAT_SF"/>
    <property type="match status" value="1"/>
</dbReference>
<protein>
    <submittedName>
        <fullName evidence="2">N-acetyltransferase</fullName>
    </submittedName>
</protein>
<dbReference type="InterPro" id="IPR000182">
    <property type="entry name" value="GNAT_dom"/>
</dbReference>
<proteinExistence type="predicted"/>
<sequence length="171" mass="19671">MKQSQVFYLEMCSPDELNAVTDNKGMVILEAQVPDFQLNRHLYQAVGAAWQWKDKLSMTDEEWQEYANDPNLRTYVGYVKGTIAGYYELQMQDGGDVEIRYFGLTPDFIGKGLGGFLLSQALRSAWELPNTKRVWVHTCDMDHPGALSNYKARGMRHYKTETETLSEAYHE</sequence>
<dbReference type="EMBL" id="BSNC01000001">
    <property type="protein sequence ID" value="GLP95113.1"/>
    <property type="molecule type" value="Genomic_DNA"/>
</dbReference>
<dbReference type="AlphaFoldDB" id="A0AA37W080"/>
<reference evidence="2" key="1">
    <citation type="journal article" date="2014" name="Int. J. Syst. Evol. Microbiol.">
        <title>Complete genome sequence of Corynebacterium casei LMG S-19264T (=DSM 44701T), isolated from a smear-ripened cheese.</title>
        <authorList>
            <consortium name="US DOE Joint Genome Institute (JGI-PGF)"/>
            <person name="Walter F."/>
            <person name="Albersmeier A."/>
            <person name="Kalinowski J."/>
            <person name="Ruckert C."/>
        </authorList>
    </citation>
    <scope>NUCLEOTIDE SEQUENCE</scope>
    <source>
        <strain evidence="2">NBRC 101628</strain>
    </source>
</reference>
<evidence type="ECO:0000313" key="2">
    <source>
        <dbReference type="EMBL" id="GLP95113.1"/>
    </source>
</evidence>
<dbReference type="Proteomes" id="UP001161422">
    <property type="component" value="Unassembled WGS sequence"/>
</dbReference>
<accession>A0AA37W080</accession>
<dbReference type="PROSITE" id="PS51186">
    <property type="entry name" value="GNAT"/>
    <property type="match status" value="1"/>
</dbReference>
<comment type="caution">
    <text evidence="2">The sequence shown here is derived from an EMBL/GenBank/DDBJ whole genome shotgun (WGS) entry which is preliminary data.</text>
</comment>
<reference evidence="2" key="2">
    <citation type="submission" date="2023-01" db="EMBL/GenBank/DDBJ databases">
        <title>Draft genome sequence of Paraferrimonas sedimenticola strain NBRC 101628.</title>
        <authorList>
            <person name="Sun Q."/>
            <person name="Mori K."/>
        </authorList>
    </citation>
    <scope>NUCLEOTIDE SEQUENCE</scope>
    <source>
        <strain evidence="2">NBRC 101628</strain>
    </source>
</reference>
<dbReference type="Gene3D" id="3.40.630.30">
    <property type="match status" value="1"/>
</dbReference>
<dbReference type="InterPro" id="IPR016181">
    <property type="entry name" value="Acyl_CoA_acyltransferase"/>
</dbReference>
<evidence type="ECO:0000313" key="3">
    <source>
        <dbReference type="Proteomes" id="UP001161422"/>
    </source>
</evidence>
<keyword evidence="3" id="KW-1185">Reference proteome</keyword>
<dbReference type="Pfam" id="PF00583">
    <property type="entry name" value="Acetyltransf_1"/>
    <property type="match status" value="1"/>
</dbReference>
<evidence type="ECO:0000259" key="1">
    <source>
        <dbReference type="PROSITE" id="PS51186"/>
    </source>
</evidence>
<dbReference type="SUPFAM" id="SSF55729">
    <property type="entry name" value="Acyl-CoA N-acyltransferases (Nat)"/>
    <property type="match status" value="1"/>
</dbReference>